<comment type="caution">
    <text evidence="1">The sequence shown here is derived from an EMBL/GenBank/DDBJ whole genome shotgun (WGS) entry which is preliminary data.</text>
</comment>
<name>A0ACC2BI86_DIPCM</name>
<proteinExistence type="predicted"/>
<protein>
    <submittedName>
        <fullName evidence="1">Uncharacterized protein</fullName>
    </submittedName>
</protein>
<dbReference type="Proteomes" id="UP001162992">
    <property type="component" value="Chromosome 15"/>
</dbReference>
<sequence>MPQMETSCRSLLGELQAIWNEIGESEDDRERMLSELEQECIQVYRRKVDKANLIRVRLHQELADSESELASLFSVLGERPINVHSETRSGTLKEQLEAILPQLEALRGRKEERVKMLTDVKSQIRKISEELLGSCQSVDSELASANERDLSRRRLEDYQAQLQTLLDEKADRMQRILESKNILRDLCAVMGVEFSRTLKDVHPTLEDSASVQEESISNDTLDRFTLIIQSLQEEKRIRTQKLQQLGASLIDLWSVMDSSLEERQLFQHVVKVKEADSEICDRGALAINIVEEAEVEVERLERLKVTKLKEFVRKKRSELEDICRTAHMEPDISTSQDKTDALIDTGMVNLAEILANIEAQIEQAKERALSRKEILDKIEKWMMACEEEAWLDDYNRDENRYNAGRGAHVNLKRAERARSIVQKLPALVEALTVKAKAWEQEKGMHFLYDGVRLLAMLEEYNSMKQEKEEEKRRLREQKKMQEQHTSEKDIVFGSKTSPNKTVSAKKTQGGLKVNGSHGGPSGNRRLSAGGTVTQPGTPELTPRTNGTTTSRPSAAAAKDSNHPVNFAAIPKEDFVPILSPCAPGNDSVQAA</sequence>
<keyword evidence="2" id="KW-1185">Reference proteome</keyword>
<dbReference type="EMBL" id="CM055106">
    <property type="protein sequence ID" value="KAJ7529430.1"/>
    <property type="molecule type" value="Genomic_DNA"/>
</dbReference>
<gene>
    <name evidence="1" type="ORF">O6H91_15G050000</name>
</gene>
<evidence type="ECO:0000313" key="1">
    <source>
        <dbReference type="EMBL" id="KAJ7529430.1"/>
    </source>
</evidence>
<evidence type="ECO:0000313" key="2">
    <source>
        <dbReference type="Proteomes" id="UP001162992"/>
    </source>
</evidence>
<organism evidence="1 2">
    <name type="scientific">Diphasiastrum complanatum</name>
    <name type="common">Issler's clubmoss</name>
    <name type="synonym">Lycopodium complanatum</name>
    <dbReference type="NCBI Taxonomy" id="34168"/>
    <lineage>
        <taxon>Eukaryota</taxon>
        <taxon>Viridiplantae</taxon>
        <taxon>Streptophyta</taxon>
        <taxon>Embryophyta</taxon>
        <taxon>Tracheophyta</taxon>
        <taxon>Lycopodiopsida</taxon>
        <taxon>Lycopodiales</taxon>
        <taxon>Lycopodiaceae</taxon>
        <taxon>Lycopodioideae</taxon>
        <taxon>Diphasiastrum</taxon>
    </lineage>
</organism>
<accession>A0ACC2BI86</accession>
<reference evidence="2" key="1">
    <citation type="journal article" date="2024" name="Proc. Natl. Acad. Sci. U.S.A.">
        <title>Extraordinary preservation of gene collinearity over three hundred million years revealed in homosporous lycophytes.</title>
        <authorList>
            <person name="Li C."/>
            <person name="Wickell D."/>
            <person name="Kuo L.Y."/>
            <person name="Chen X."/>
            <person name="Nie B."/>
            <person name="Liao X."/>
            <person name="Peng D."/>
            <person name="Ji J."/>
            <person name="Jenkins J."/>
            <person name="Williams M."/>
            <person name="Shu S."/>
            <person name="Plott C."/>
            <person name="Barry K."/>
            <person name="Rajasekar S."/>
            <person name="Grimwood J."/>
            <person name="Han X."/>
            <person name="Sun S."/>
            <person name="Hou Z."/>
            <person name="He W."/>
            <person name="Dai G."/>
            <person name="Sun C."/>
            <person name="Schmutz J."/>
            <person name="Leebens-Mack J.H."/>
            <person name="Li F.W."/>
            <person name="Wang L."/>
        </authorList>
    </citation>
    <scope>NUCLEOTIDE SEQUENCE [LARGE SCALE GENOMIC DNA]</scope>
    <source>
        <strain evidence="2">cv. PW_Plant_1</strain>
    </source>
</reference>